<dbReference type="InParanoid" id="L0PCD7"/>
<comment type="caution">
    <text evidence="1">The sequence shown here is derived from an EMBL/GenBank/DDBJ whole genome shotgun (WGS) entry which is preliminary data.</text>
</comment>
<gene>
    <name evidence="1" type="ORF">PNEJI1_001261</name>
</gene>
<accession>L0PCD7</accession>
<proteinExistence type="predicted"/>
<evidence type="ECO:0000313" key="1">
    <source>
        <dbReference type="EMBL" id="CCJ29300.1"/>
    </source>
</evidence>
<dbReference type="AlphaFoldDB" id="L0PCD7"/>
<organism evidence="2">
    <name type="scientific">Pneumocystis jirovecii</name>
    <name type="common">Human pneumocystis pneumonia agent</name>
    <dbReference type="NCBI Taxonomy" id="42068"/>
    <lineage>
        <taxon>Eukaryota</taxon>
        <taxon>Fungi</taxon>
        <taxon>Dikarya</taxon>
        <taxon>Ascomycota</taxon>
        <taxon>Taphrinomycotina</taxon>
        <taxon>Pneumocystomycetes</taxon>
        <taxon>Pneumocystaceae</taxon>
        <taxon>Pneumocystis</taxon>
    </lineage>
</organism>
<dbReference type="EMBL" id="CAKM01000174">
    <property type="protein sequence ID" value="CCJ29300.1"/>
    <property type="molecule type" value="Genomic_DNA"/>
</dbReference>
<reference evidence="1 2" key="1">
    <citation type="journal article" date="2012" name="MBio">
        <title>De novo assembly of the Pneumocystis jirovecii genome from a single bronchoalveolar lavage fluid specimen from a patient.</title>
        <authorList>
            <person name="Cisse O.H."/>
            <person name="Pagni M."/>
            <person name="Hauser P.M."/>
        </authorList>
    </citation>
    <scope>NUCLEOTIDE SEQUENCE [LARGE SCALE GENOMIC DNA]</scope>
    <source>
        <strain evidence="1 2">SE8</strain>
    </source>
</reference>
<sequence>MKLNPNYNRTLANKIYSTSVAKARLEWVQTLLSWSQNMLELVKLKSNLKTLKNKLKPFPKLNLDLWDTKEIKLKLKNKSRSSIGFKFLQKDDLF</sequence>
<name>L0PCD7_PNEJI</name>
<dbReference type="Proteomes" id="UP000010422">
    <property type="component" value="Unassembled WGS sequence"/>
</dbReference>
<evidence type="ECO:0000313" key="2">
    <source>
        <dbReference type="Proteomes" id="UP000010422"/>
    </source>
</evidence>
<protein>
    <submittedName>
        <fullName evidence="1">Uncharacterized protein</fullName>
    </submittedName>
</protein>
<dbReference type="VEuPathDB" id="FungiDB:PNEJI1_001261"/>